<organism evidence="8">
    <name type="scientific">Anisakis simplex</name>
    <name type="common">Herring worm</name>
    <dbReference type="NCBI Taxonomy" id="6269"/>
    <lineage>
        <taxon>Eukaryota</taxon>
        <taxon>Metazoa</taxon>
        <taxon>Ecdysozoa</taxon>
        <taxon>Nematoda</taxon>
        <taxon>Chromadorea</taxon>
        <taxon>Rhabditida</taxon>
        <taxon>Spirurina</taxon>
        <taxon>Ascaridomorpha</taxon>
        <taxon>Ascaridoidea</taxon>
        <taxon>Anisakidae</taxon>
        <taxon>Anisakis</taxon>
        <taxon>Anisakis simplex complex</taxon>
    </lineage>
</organism>
<protein>
    <submittedName>
        <fullName evidence="8">Variant Ionotropic Glutamate Receptor</fullName>
    </submittedName>
</protein>
<comment type="similarity">
    <text evidence="1 2">Belongs to the glycosyl hydrolase 31 family.</text>
</comment>
<reference evidence="6 7" key="2">
    <citation type="submission" date="2018-11" db="EMBL/GenBank/DDBJ databases">
        <authorList>
            <consortium name="Pathogen Informatics"/>
        </authorList>
    </citation>
    <scope>NUCLEOTIDE SEQUENCE [LARGE SCALE GENOMIC DNA]</scope>
</reference>
<proteinExistence type="inferred from homology"/>
<dbReference type="Proteomes" id="UP000267096">
    <property type="component" value="Unassembled WGS sequence"/>
</dbReference>
<evidence type="ECO:0000256" key="3">
    <source>
        <dbReference type="SAM" id="Phobius"/>
    </source>
</evidence>
<feature type="transmembrane region" description="Helical" evidence="3">
    <location>
        <begin position="115"/>
        <end position="137"/>
    </location>
</feature>
<keyword evidence="7" id="KW-1185">Reference proteome</keyword>
<evidence type="ECO:0000256" key="1">
    <source>
        <dbReference type="ARBA" id="ARBA00007806"/>
    </source>
</evidence>
<dbReference type="SUPFAM" id="SSF51011">
    <property type="entry name" value="Glycosyl hydrolase domain"/>
    <property type="match status" value="1"/>
</dbReference>
<dbReference type="EMBL" id="UYRR01033985">
    <property type="protein sequence ID" value="VDK60089.1"/>
    <property type="molecule type" value="Genomic_DNA"/>
</dbReference>
<evidence type="ECO:0000259" key="4">
    <source>
        <dbReference type="Pfam" id="PF01055"/>
    </source>
</evidence>
<keyword evidence="3" id="KW-0812">Transmembrane</keyword>
<evidence type="ECO:0000259" key="5">
    <source>
        <dbReference type="Pfam" id="PF21365"/>
    </source>
</evidence>
<dbReference type="WBParaSite" id="ASIM_0001791401-mRNA-1">
    <property type="protein sequence ID" value="ASIM_0001791401-mRNA-1"/>
    <property type="gene ID" value="ASIM_0001791401"/>
</dbReference>
<dbReference type="Gene3D" id="3.20.20.80">
    <property type="entry name" value="Glycosidases"/>
    <property type="match status" value="1"/>
</dbReference>
<evidence type="ECO:0000313" key="7">
    <source>
        <dbReference type="Proteomes" id="UP000267096"/>
    </source>
</evidence>
<dbReference type="InterPro" id="IPR048395">
    <property type="entry name" value="Glyco_hydro_31_C"/>
</dbReference>
<evidence type="ECO:0000256" key="2">
    <source>
        <dbReference type="RuleBase" id="RU361185"/>
    </source>
</evidence>
<evidence type="ECO:0000313" key="6">
    <source>
        <dbReference type="EMBL" id="VDK60089.1"/>
    </source>
</evidence>
<keyword evidence="3" id="KW-0472">Membrane</keyword>
<dbReference type="InterPro" id="IPR017853">
    <property type="entry name" value="GH"/>
</dbReference>
<feature type="domain" description="Glycosyl hydrolase family 31 C-terminal" evidence="5">
    <location>
        <begin position="94"/>
        <end position="170"/>
    </location>
</feature>
<gene>
    <name evidence="6" type="ORF">ASIM_LOCUS17316</name>
</gene>
<sequence>MFPSGGRYAAHALGYTPYSFSAMARSVTAIQEFNMFGIPFVGADVCSSVTPNWIRKDQYSMPTIDPKLNLIFSLFRKRNSPYMYTLFFEAARSGGTVIRPLFFEFPNDDAARLTYQQFMLGPALLFTPVLSMVLLIYTWRISILKGANETYAYFPRDASWYYFSGSEIDRLYSTEVESGYRFVHSDQTSPPPAYIRGYQSQL</sequence>
<name>A0A0M3KAB8_ANISI</name>
<dbReference type="Pfam" id="PF21365">
    <property type="entry name" value="Glyco_hydro_31_3rd"/>
    <property type="match status" value="1"/>
</dbReference>
<feature type="domain" description="Glycoside hydrolase family 31 TIM barrel" evidence="4">
    <location>
        <begin position="2"/>
        <end position="47"/>
    </location>
</feature>
<dbReference type="Pfam" id="PF01055">
    <property type="entry name" value="Glyco_hydro_31_2nd"/>
    <property type="match status" value="1"/>
</dbReference>
<dbReference type="GO" id="GO:0004558">
    <property type="term" value="F:alpha-1,4-glucosidase activity"/>
    <property type="evidence" value="ECO:0007669"/>
    <property type="project" value="TreeGrafter"/>
</dbReference>
<dbReference type="SUPFAM" id="SSF51445">
    <property type="entry name" value="(Trans)glycosidases"/>
    <property type="match status" value="1"/>
</dbReference>
<keyword evidence="3" id="KW-1133">Transmembrane helix</keyword>
<keyword evidence="2" id="KW-0326">Glycosidase</keyword>
<evidence type="ECO:0000313" key="8">
    <source>
        <dbReference type="WBParaSite" id="ASIM_0001791401-mRNA-1"/>
    </source>
</evidence>
<reference evidence="8" key="1">
    <citation type="submission" date="2017-02" db="UniProtKB">
        <authorList>
            <consortium name="WormBaseParasite"/>
        </authorList>
    </citation>
    <scope>IDENTIFICATION</scope>
</reference>
<dbReference type="InterPro" id="IPR013780">
    <property type="entry name" value="Glyco_hydro_b"/>
</dbReference>
<dbReference type="AlphaFoldDB" id="A0A0M3KAB8"/>
<dbReference type="Gene3D" id="2.60.40.1180">
    <property type="entry name" value="Golgi alpha-mannosidase II"/>
    <property type="match status" value="1"/>
</dbReference>
<keyword evidence="2" id="KW-0378">Hydrolase</keyword>
<dbReference type="PANTHER" id="PTHR22762">
    <property type="entry name" value="ALPHA-GLUCOSIDASE"/>
    <property type="match status" value="1"/>
</dbReference>
<dbReference type="InterPro" id="IPR000322">
    <property type="entry name" value="Glyco_hydro_31_TIM"/>
</dbReference>
<dbReference type="OrthoDB" id="1334205at2759"/>
<dbReference type="GO" id="GO:0005975">
    <property type="term" value="P:carbohydrate metabolic process"/>
    <property type="evidence" value="ECO:0007669"/>
    <property type="project" value="InterPro"/>
</dbReference>
<accession>A0A0M3KAB8</accession>
<dbReference type="PANTHER" id="PTHR22762:SF133">
    <property type="entry name" value="P-TYPE DOMAIN-CONTAINING PROTEIN"/>
    <property type="match status" value="1"/>
</dbReference>